<evidence type="ECO:0000259" key="5">
    <source>
        <dbReference type="PROSITE" id="PS50932"/>
    </source>
</evidence>
<dbReference type="PANTHER" id="PTHR30146:SF153">
    <property type="entry name" value="LACTOSE OPERON REPRESSOR"/>
    <property type="match status" value="1"/>
</dbReference>
<keyword evidence="1" id="KW-0805">Transcription regulation</keyword>
<dbReference type="SMART" id="SM00354">
    <property type="entry name" value="HTH_LACI"/>
    <property type="match status" value="1"/>
</dbReference>
<dbReference type="InterPro" id="IPR000843">
    <property type="entry name" value="HTH_LacI"/>
</dbReference>
<keyword evidence="7" id="KW-1185">Reference proteome</keyword>
<dbReference type="CDD" id="cd01574">
    <property type="entry name" value="PBP1_LacI"/>
    <property type="match status" value="1"/>
</dbReference>
<accession>A0ABQ6KDI9</accession>
<feature type="domain" description="HTH lacI-type" evidence="5">
    <location>
        <begin position="1"/>
        <end position="39"/>
    </location>
</feature>
<sequence>MSRVINAHSNVKPATRARVDEAIRQLRYRPSSAARALVTKRSRTIGLITSRSADYGPSMLALAVTEAAAAARYTVVTTTLTDAQPSSVRASIEALLRQNVEAMVLVAIDIAVADIARDQASGAPLVVIAAEAEPHLQSVSIDQYGGARLATRHLLGLGYETVAHVAGPARNPDAVERVRGWTTELSAAGAPPGVRVDADWSARGGYDAGMILPVEPGRTAVFAGNDQMALGLISALRSRGYIVPDMVSVVGFDDIPEAGFFAPPLTTIRQDFESLGALTMQRVLAILEGAPPQEPERPISTRLVIRDSTAPSRD</sequence>
<dbReference type="InterPro" id="IPR010982">
    <property type="entry name" value="Lambda_DNA-bd_dom_sf"/>
</dbReference>
<dbReference type="Proteomes" id="UP001157034">
    <property type="component" value="Unassembled WGS sequence"/>
</dbReference>
<proteinExistence type="predicted"/>
<evidence type="ECO:0000313" key="6">
    <source>
        <dbReference type="EMBL" id="GMA96587.1"/>
    </source>
</evidence>
<evidence type="ECO:0000256" key="4">
    <source>
        <dbReference type="SAM" id="MobiDB-lite"/>
    </source>
</evidence>
<organism evidence="6 7">
    <name type="scientific">Pseudolysinimonas kribbensis</name>
    <dbReference type="NCBI Taxonomy" id="433641"/>
    <lineage>
        <taxon>Bacteria</taxon>
        <taxon>Bacillati</taxon>
        <taxon>Actinomycetota</taxon>
        <taxon>Actinomycetes</taxon>
        <taxon>Micrococcales</taxon>
        <taxon>Microbacteriaceae</taxon>
        <taxon>Pseudolysinimonas</taxon>
    </lineage>
</organism>
<protein>
    <submittedName>
        <fullName evidence="6">LacI family transcriptional regulator</fullName>
    </submittedName>
</protein>
<feature type="region of interest" description="Disordered" evidence="4">
    <location>
        <begin position="291"/>
        <end position="314"/>
    </location>
</feature>
<dbReference type="RefSeq" id="WP_284255741.1">
    <property type="nucleotide sequence ID" value="NZ_BSVB01000001.1"/>
</dbReference>
<dbReference type="PANTHER" id="PTHR30146">
    <property type="entry name" value="LACI-RELATED TRANSCRIPTIONAL REPRESSOR"/>
    <property type="match status" value="1"/>
</dbReference>
<dbReference type="EMBL" id="BSVB01000001">
    <property type="protein sequence ID" value="GMA96587.1"/>
    <property type="molecule type" value="Genomic_DNA"/>
</dbReference>
<dbReference type="InterPro" id="IPR028082">
    <property type="entry name" value="Peripla_BP_I"/>
</dbReference>
<evidence type="ECO:0000256" key="1">
    <source>
        <dbReference type="ARBA" id="ARBA00023015"/>
    </source>
</evidence>
<dbReference type="CDD" id="cd01392">
    <property type="entry name" value="HTH_LacI"/>
    <property type="match status" value="1"/>
</dbReference>
<gene>
    <name evidence="6" type="ORF">GCM10025881_34110</name>
</gene>
<dbReference type="SUPFAM" id="SSF53822">
    <property type="entry name" value="Periplasmic binding protein-like I"/>
    <property type="match status" value="1"/>
</dbReference>
<comment type="caution">
    <text evidence="6">The sequence shown here is derived from an EMBL/GenBank/DDBJ whole genome shotgun (WGS) entry which is preliminary data.</text>
</comment>
<evidence type="ECO:0000313" key="7">
    <source>
        <dbReference type="Proteomes" id="UP001157034"/>
    </source>
</evidence>
<dbReference type="Gene3D" id="1.10.260.40">
    <property type="entry name" value="lambda repressor-like DNA-binding domains"/>
    <property type="match status" value="1"/>
</dbReference>
<evidence type="ECO:0000256" key="3">
    <source>
        <dbReference type="ARBA" id="ARBA00023163"/>
    </source>
</evidence>
<dbReference type="PROSITE" id="PS50932">
    <property type="entry name" value="HTH_LACI_2"/>
    <property type="match status" value="1"/>
</dbReference>
<keyword evidence="2" id="KW-0238">DNA-binding</keyword>
<dbReference type="SUPFAM" id="SSF47413">
    <property type="entry name" value="lambda repressor-like DNA-binding domains"/>
    <property type="match status" value="1"/>
</dbReference>
<dbReference type="Gene3D" id="3.40.50.2300">
    <property type="match status" value="2"/>
</dbReference>
<name>A0ABQ6KDI9_9MICO</name>
<dbReference type="Pfam" id="PF13377">
    <property type="entry name" value="Peripla_BP_3"/>
    <property type="match status" value="1"/>
</dbReference>
<keyword evidence="3" id="KW-0804">Transcription</keyword>
<dbReference type="InterPro" id="IPR046335">
    <property type="entry name" value="LacI/GalR-like_sensor"/>
</dbReference>
<reference evidence="7" key="1">
    <citation type="journal article" date="2019" name="Int. J. Syst. Evol. Microbiol.">
        <title>The Global Catalogue of Microorganisms (GCM) 10K type strain sequencing project: providing services to taxonomists for standard genome sequencing and annotation.</title>
        <authorList>
            <consortium name="The Broad Institute Genomics Platform"/>
            <consortium name="The Broad Institute Genome Sequencing Center for Infectious Disease"/>
            <person name="Wu L."/>
            <person name="Ma J."/>
        </authorList>
    </citation>
    <scope>NUCLEOTIDE SEQUENCE [LARGE SCALE GENOMIC DNA]</scope>
    <source>
        <strain evidence="7">NBRC 108894</strain>
    </source>
</reference>
<evidence type="ECO:0000256" key="2">
    <source>
        <dbReference type="ARBA" id="ARBA00023125"/>
    </source>
</evidence>
<dbReference type="Pfam" id="PF00356">
    <property type="entry name" value="LacI"/>
    <property type="match status" value="1"/>
</dbReference>